<keyword evidence="2" id="KW-1185">Reference proteome</keyword>
<dbReference type="STRING" id="702114.A1355_02570"/>
<sequence length="68" mass="7469">MVPSPILSYIVDPAKRNGKTAPPRSEVTIGEVGIVSNNPINNVMEAEPVLWYNAGRNTHGFRHVSEQL</sequence>
<organism evidence="1 2">
    <name type="scientific">Methylomonas koyamae</name>
    <dbReference type="NCBI Taxonomy" id="702114"/>
    <lineage>
        <taxon>Bacteria</taxon>
        <taxon>Pseudomonadati</taxon>
        <taxon>Pseudomonadota</taxon>
        <taxon>Gammaproteobacteria</taxon>
        <taxon>Methylococcales</taxon>
        <taxon>Methylococcaceae</taxon>
        <taxon>Methylomonas</taxon>
    </lineage>
</organism>
<dbReference type="AlphaFoldDB" id="A0A177NWC3"/>
<name>A0A177NWC3_9GAMM</name>
<comment type="caution">
    <text evidence="1">The sequence shown here is derived from an EMBL/GenBank/DDBJ whole genome shotgun (WGS) entry which is preliminary data.</text>
</comment>
<evidence type="ECO:0000313" key="1">
    <source>
        <dbReference type="EMBL" id="OAI21380.1"/>
    </source>
</evidence>
<evidence type="ECO:0000313" key="2">
    <source>
        <dbReference type="Proteomes" id="UP000077628"/>
    </source>
</evidence>
<protein>
    <submittedName>
        <fullName evidence="1">Uncharacterized protein</fullName>
    </submittedName>
</protein>
<reference evidence="2" key="1">
    <citation type="submission" date="2016-03" db="EMBL/GenBank/DDBJ databases">
        <authorList>
            <person name="Heylen K."/>
            <person name="De Vos P."/>
            <person name="Vekeman B."/>
        </authorList>
    </citation>
    <scope>NUCLEOTIDE SEQUENCE [LARGE SCALE GENOMIC DNA]</scope>
    <source>
        <strain evidence="2">R-45383</strain>
    </source>
</reference>
<proteinExistence type="predicted"/>
<dbReference type="Proteomes" id="UP000077628">
    <property type="component" value="Unassembled WGS sequence"/>
</dbReference>
<dbReference type="EMBL" id="LUUK01000100">
    <property type="protein sequence ID" value="OAI21380.1"/>
    <property type="molecule type" value="Genomic_DNA"/>
</dbReference>
<accession>A0A177NWC3</accession>
<gene>
    <name evidence="1" type="ORF">A1355_02570</name>
</gene>